<protein>
    <submittedName>
        <fullName evidence="3">Uncharacterized protein</fullName>
    </submittedName>
</protein>
<feature type="region of interest" description="Disordered" evidence="1">
    <location>
        <begin position="55"/>
        <end position="106"/>
    </location>
</feature>
<dbReference type="RefSeq" id="WP_271011136.1">
    <property type="nucleotide sequence ID" value="NZ_JAQIFT010000014.1"/>
</dbReference>
<feature type="compositionally biased region" description="Basic and acidic residues" evidence="1">
    <location>
        <begin position="61"/>
        <end position="75"/>
    </location>
</feature>
<feature type="transmembrane region" description="Helical" evidence="2">
    <location>
        <begin position="225"/>
        <end position="251"/>
    </location>
</feature>
<evidence type="ECO:0000256" key="1">
    <source>
        <dbReference type="SAM" id="MobiDB-lite"/>
    </source>
</evidence>
<evidence type="ECO:0000313" key="4">
    <source>
        <dbReference type="Proteomes" id="UP001169242"/>
    </source>
</evidence>
<feature type="compositionally biased region" description="Polar residues" evidence="1">
    <location>
        <begin position="92"/>
        <end position="106"/>
    </location>
</feature>
<dbReference type="AlphaFoldDB" id="A0AA42DKM8"/>
<keyword evidence="2" id="KW-1133">Transmembrane helix</keyword>
<proteinExistence type="predicted"/>
<evidence type="ECO:0000313" key="3">
    <source>
        <dbReference type="EMBL" id="MDA3730525.1"/>
    </source>
</evidence>
<feature type="transmembrane region" description="Helical" evidence="2">
    <location>
        <begin position="162"/>
        <end position="180"/>
    </location>
</feature>
<name>A0AA42DKM8_9FIRM</name>
<reference evidence="3" key="1">
    <citation type="journal article" date="2023" name="Int. J. Syst. Evol. Microbiol.">
        <title>&lt;i&gt;Holtiella tumoricola&lt;/i&gt; gen. nov. sp. nov., isolated from a human clinical sample.</title>
        <authorList>
            <person name="Allen-Vercoe E."/>
            <person name="Daigneault M.C."/>
            <person name="Vancuren S.J."/>
            <person name="Cochrane K."/>
            <person name="O'Neal L.L."/>
            <person name="Sankaranarayanan K."/>
            <person name="Lawson P.A."/>
        </authorList>
    </citation>
    <scope>NUCLEOTIDE SEQUENCE</scope>
    <source>
        <strain evidence="3">CC70A</strain>
    </source>
</reference>
<accession>A0AA42DKM8</accession>
<keyword evidence="2" id="KW-0472">Membrane</keyword>
<dbReference type="EMBL" id="JAQIFT010000014">
    <property type="protein sequence ID" value="MDA3730525.1"/>
    <property type="molecule type" value="Genomic_DNA"/>
</dbReference>
<gene>
    <name evidence="3" type="ORF">PBV87_03260</name>
</gene>
<feature type="transmembrane region" description="Helical" evidence="2">
    <location>
        <begin position="186"/>
        <end position="213"/>
    </location>
</feature>
<comment type="caution">
    <text evidence="3">The sequence shown here is derived from an EMBL/GenBank/DDBJ whole genome shotgun (WGS) entry which is preliminary data.</text>
</comment>
<sequence length="271" mass="29644">MSDERDKLNQLSDIIDVEFLPVLEDEDFKREKTGGMEQGETAAVAVQKISRNVQEIEMPQVEEKPKQQEEVKMHNESAYNTYTEDKVHTEPKANTYSEPKVNVNHNNQGEDQAAYQKYTNTNEQSYKQQDTAGPRQDTSYASYNSAKKEEFKKKKKKVGSSLLNGILLACAILFGLPIAVTFGGAAIFVLGMGIFFSVLALGVGVLGLGMAGFTATAGMASMGMLCLFGSLVAIGVGGLGCCIIALIFIGIKNIIVGSKQRRQLRKEREEA</sequence>
<keyword evidence="2" id="KW-0812">Transmembrane</keyword>
<keyword evidence="4" id="KW-1185">Reference proteome</keyword>
<dbReference type="Proteomes" id="UP001169242">
    <property type="component" value="Unassembled WGS sequence"/>
</dbReference>
<organism evidence="3 4">
    <name type="scientific">Holtiella tumoricola</name>
    <dbReference type="NCBI Taxonomy" id="3018743"/>
    <lineage>
        <taxon>Bacteria</taxon>
        <taxon>Bacillati</taxon>
        <taxon>Bacillota</taxon>
        <taxon>Clostridia</taxon>
        <taxon>Lachnospirales</taxon>
        <taxon>Cellulosilyticaceae</taxon>
        <taxon>Holtiella</taxon>
    </lineage>
</organism>
<evidence type="ECO:0000256" key="2">
    <source>
        <dbReference type="SAM" id="Phobius"/>
    </source>
</evidence>